<evidence type="ECO:0000256" key="5">
    <source>
        <dbReference type="SAM" id="MobiDB-lite"/>
    </source>
</evidence>
<dbReference type="Pfam" id="PF13558">
    <property type="entry name" value="SbcC_Walker_B"/>
    <property type="match status" value="1"/>
</dbReference>
<dbReference type="RefSeq" id="WP_265590985.1">
    <property type="nucleotide sequence ID" value="NZ_BQKC01000001.1"/>
</dbReference>
<dbReference type="PANTHER" id="PTHR32114:SF2">
    <property type="entry name" value="ABC TRANSPORTER ABCH.3"/>
    <property type="match status" value="1"/>
</dbReference>
<dbReference type="Proteomes" id="UP001055025">
    <property type="component" value="Unassembled WGS sequence"/>
</dbReference>
<feature type="coiled-coil region" evidence="4">
    <location>
        <begin position="345"/>
        <end position="372"/>
    </location>
</feature>
<evidence type="ECO:0000256" key="1">
    <source>
        <dbReference type="ARBA" id="ARBA00006930"/>
    </source>
</evidence>
<proteinExistence type="inferred from homology"/>
<feature type="compositionally biased region" description="Basic and acidic residues" evidence="5">
    <location>
        <begin position="552"/>
        <end position="574"/>
    </location>
</feature>
<reference evidence="7" key="1">
    <citation type="journal article" date="2022" name="Int. J. Syst. Evol. Microbiol.">
        <title>Granulimonas faecalis gen. nov., sp. nov., and Leptogranulimonas caecicola gen. nov., sp. nov., novel lactate-producing Atopobiaceae bacteria isolated from mouse intestines, and an emended description of the family Atopobiaceae.</title>
        <authorList>
            <person name="Morinaga K."/>
            <person name="Kusada H."/>
            <person name="Sakamoto S."/>
            <person name="Murakami T."/>
            <person name="Toyoda A."/>
            <person name="Mori H."/>
            <person name="Meng X.Y."/>
            <person name="Takashino M."/>
            <person name="Murotomi K."/>
            <person name="Tamaki H."/>
        </authorList>
    </citation>
    <scope>NUCLEOTIDE SEQUENCE</scope>
    <source>
        <strain evidence="7">OPF53</strain>
    </source>
</reference>
<dbReference type="EMBL" id="BQKC01000001">
    <property type="protein sequence ID" value="GJM55962.1"/>
    <property type="molecule type" value="Genomic_DNA"/>
</dbReference>
<dbReference type="AlphaFoldDB" id="A0AAV5B3X5"/>
<sequence length="931" mass="98578">MRPVKLTMQAFGPYAGRTEIDFDALGTRGLYLICGDTGAGKTTVFDAVTFALFGKTAAGSDNATSLYSDFAAFGTEGFVELDFMAGSRHCRVRRGLEYLRPKLKGKGDATWTRATASLWVGDEGGIPDDCVPVTKVQTVTRDVEGLLGLNVDQFMQIAMIAQGDFARLLSAGTKDRKPIFSKLFSTGRAARLQGLLKGRGSAVDKELAELRNAARQAARRARGPEGDVPELVEWAEGPAADLSRPRAVVQGLCEADEASVAGFDECRASLGERGRALDDAEDRLRRIRGLEAQVAEKGHDVERLAGEEGRARALLAEAEGTRGEERALTGRAQAVAATLPLYDELDRLSAAAEEAASKAAAAERDRDAATAAEARGRTALEGAEREVAALGDVQARLDAGRTALAAEEDALRGLERLEGLWKAVRRTAGTLADGRRSAARLFAEAEGAKAAWAEADRLRHGALAGLLAADLAAGVPCPVCGSLDHPHPASVPGDVPSEEELERLEADRDRAQARRDRQDGAVAEALKAFCEAREALAGEGSVPEDPGEAGEAAEREVRAVAQESRGHAERRDGLAREVEALEKDRTRKERLEKSLAAGREALAEATRSASAAKEAATIACALRDQAEAARRGRAEGLEFGGRVAAQAAVDAARERADALAGEREKAREKVLAAEKALAEARASHGTLSEQLASEEPVDAEALARDRAEWKAEHDAVEAGRDAAVSRQAVNAAVARELSSLAKRREALEGTSGAVSELAEAAAGSGALRKVDFETYLQMAWFDAVLTAANRRLSVMTGGRYSLVRRSEAHGNSQAGLDIDVEDAFTGKSRAADTLSGGESFQASLSLALGLSDVVQAQAGGVRLDTMFVDEGFGSLDSEALDKAVAALTELTGTDKLVGIISHVDELRDSVPRQIRVRRGRAGSTLEMRLDG</sequence>
<dbReference type="InterPro" id="IPR027417">
    <property type="entry name" value="P-loop_NTPase"/>
</dbReference>
<accession>A0AAV5B3X5</accession>
<feature type="compositionally biased region" description="Basic and acidic residues" evidence="5">
    <location>
        <begin position="503"/>
        <end position="516"/>
    </location>
</feature>
<evidence type="ECO:0000313" key="7">
    <source>
        <dbReference type="EMBL" id="GJM55962.1"/>
    </source>
</evidence>
<keyword evidence="8" id="KW-1185">Reference proteome</keyword>
<dbReference type="Gene3D" id="3.40.50.300">
    <property type="entry name" value="P-loop containing nucleotide triphosphate hydrolases"/>
    <property type="match status" value="2"/>
</dbReference>
<comment type="similarity">
    <text evidence="1">Belongs to the SMC family. SbcC subfamily.</text>
</comment>
<dbReference type="PANTHER" id="PTHR32114">
    <property type="entry name" value="ABC TRANSPORTER ABCH.3"/>
    <property type="match status" value="1"/>
</dbReference>
<feature type="coiled-coil region" evidence="4">
    <location>
        <begin position="649"/>
        <end position="683"/>
    </location>
</feature>
<keyword evidence="4" id="KW-0175">Coiled coil</keyword>
<name>A0AAV5B3X5_9ACTN</name>
<gene>
    <name evidence="7" type="primary">sbcC</name>
    <name evidence="7" type="ORF">ATOP_16170</name>
</gene>
<evidence type="ECO:0000313" key="8">
    <source>
        <dbReference type="Proteomes" id="UP001055025"/>
    </source>
</evidence>
<feature type="region of interest" description="Disordered" evidence="5">
    <location>
        <begin position="537"/>
        <end position="574"/>
    </location>
</feature>
<feature type="region of interest" description="Disordered" evidence="5">
    <location>
        <begin position="486"/>
        <end position="516"/>
    </location>
</feature>
<comment type="subunit">
    <text evidence="2">Heterodimer of SbcC and SbcD.</text>
</comment>
<dbReference type="GO" id="GO:0006302">
    <property type="term" value="P:double-strand break repair"/>
    <property type="evidence" value="ECO:0007669"/>
    <property type="project" value="InterPro"/>
</dbReference>
<comment type="caution">
    <text evidence="7">The sequence shown here is derived from an EMBL/GenBank/DDBJ whole genome shotgun (WGS) entry which is preliminary data.</text>
</comment>
<dbReference type="InterPro" id="IPR038729">
    <property type="entry name" value="Rad50/SbcC_AAA"/>
</dbReference>
<organism evidence="7 8">
    <name type="scientific">Granulimonas faecalis</name>
    <dbReference type="NCBI Taxonomy" id="2894155"/>
    <lineage>
        <taxon>Bacteria</taxon>
        <taxon>Bacillati</taxon>
        <taxon>Actinomycetota</taxon>
        <taxon>Coriobacteriia</taxon>
        <taxon>Coriobacteriales</taxon>
        <taxon>Kribbibacteriaceae</taxon>
        <taxon>Granulimonas</taxon>
    </lineage>
</organism>
<protein>
    <recommendedName>
        <fullName evidence="3">Nuclease SbcCD subunit C</fullName>
    </recommendedName>
</protein>
<evidence type="ECO:0000256" key="3">
    <source>
        <dbReference type="ARBA" id="ARBA00013368"/>
    </source>
</evidence>
<feature type="domain" description="Rad50/SbcC-type AAA" evidence="6">
    <location>
        <begin position="5"/>
        <end position="88"/>
    </location>
</feature>
<evidence type="ECO:0000256" key="2">
    <source>
        <dbReference type="ARBA" id="ARBA00011322"/>
    </source>
</evidence>
<dbReference type="SUPFAM" id="SSF52540">
    <property type="entry name" value="P-loop containing nucleoside triphosphate hydrolases"/>
    <property type="match status" value="1"/>
</dbReference>
<evidence type="ECO:0000259" key="6">
    <source>
        <dbReference type="Pfam" id="PF13476"/>
    </source>
</evidence>
<evidence type="ECO:0000256" key="4">
    <source>
        <dbReference type="SAM" id="Coils"/>
    </source>
</evidence>
<dbReference type="GO" id="GO:0016887">
    <property type="term" value="F:ATP hydrolysis activity"/>
    <property type="evidence" value="ECO:0007669"/>
    <property type="project" value="InterPro"/>
</dbReference>
<dbReference type="Pfam" id="PF13476">
    <property type="entry name" value="AAA_23"/>
    <property type="match status" value="1"/>
</dbReference>